<dbReference type="AlphaFoldDB" id="A0AAN7LY16"/>
<reference evidence="3 4" key="1">
    <citation type="journal article" date="2023" name="Hortic Res">
        <title>Pangenome of water caltrop reveals structural variations and asymmetric subgenome divergence after allopolyploidization.</title>
        <authorList>
            <person name="Zhang X."/>
            <person name="Chen Y."/>
            <person name="Wang L."/>
            <person name="Yuan Y."/>
            <person name="Fang M."/>
            <person name="Shi L."/>
            <person name="Lu R."/>
            <person name="Comes H.P."/>
            <person name="Ma Y."/>
            <person name="Chen Y."/>
            <person name="Huang G."/>
            <person name="Zhou Y."/>
            <person name="Zheng Z."/>
            <person name="Qiu Y."/>
        </authorList>
    </citation>
    <scope>NUCLEOTIDE SEQUENCE [LARGE SCALE GENOMIC DNA]</scope>
    <source>
        <strain evidence="3">F231</strain>
    </source>
</reference>
<dbReference type="PANTHER" id="PTHR37184">
    <property type="entry name" value="CLAVATA3/ESR (CLE)-RELATED PROTEIN 27"/>
    <property type="match status" value="1"/>
</dbReference>
<evidence type="ECO:0000256" key="2">
    <source>
        <dbReference type="SAM" id="Phobius"/>
    </source>
</evidence>
<keyword evidence="4" id="KW-1185">Reference proteome</keyword>
<evidence type="ECO:0000313" key="3">
    <source>
        <dbReference type="EMBL" id="KAK4788257.1"/>
    </source>
</evidence>
<keyword evidence="2" id="KW-1133">Transmembrane helix</keyword>
<sequence length="188" mass="20196">MYAIGGGESFPQQLITELLSSSLAHESILKGENPRTPTTCHGSSNISTHERNSMLRDPITIGELYAGIQIRAMPFPRSRARTSTLLKALLIIITIFLFVISASRPTSASRVFPGIISDKATVRAETQPPSTGRTMKKTRDALLQKYFSGNSSRASGPSGSAVTGRGLARGGFGENKRKVPSCPDPLHN</sequence>
<dbReference type="PANTHER" id="PTHR37184:SF2">
    <property type="entry name" value="CLAVATA3_ESR (CLE)-RELATED PROTEIN 43"/>
    <property type="match status" value="1"/>
</dbReference>
<keyword evidence="2" id="KW-0472">Membrane</keyword>
<keyword evidence="2" id="KW-0812">Transmembrane</keyword>
<evidence type="ECO:0000313" key="4">
    <source>
        <dbReference type="Proteomes" id="UP001346149"/>
    </source>
</evidence>
<feature type="compositionally biased region" description="Polar residues" evidence="1">
    <location>
        <begin position="147"/>
        <end position="161"/>
    </location>
</feature>
<dbReference type="Proteomes" id="UP001346149">
    <property type="component" value="Unassembled WGS sequence"/>
</dbReference>
<dbReference type="InterPro" id="IPR040274">
    <property type="entry name" value="CLE27/CLE43"/>
</dbReference>
<feature type="region of interest" description="Disordered" evidence="1">
    <location>
        <begin position="147"/>
        <end position="188"/>
    </location>
</feature>
<feature type="region of interest" description="Disordered" evidence="1">
    <location>
        <begin position="30"/>
        <end position="49"/>
    </location>
</feature>
<protein>
    <submittedName>
        <fullName evidence="3">Uncharacterized protein</fullName>
    </submittedName>
</protein>
<name>A0AAN7LY16_TRANT</name>
<feature type="transmembrane region" description="Helical" evidence="2">
    <location>
        <begin position="85"/>
        <end position="103"/>
    </location>
</feature>
<comment type="caution">
    <text evidence="3">The sequence shown here is derived from an EMBL/GenBank/DDBJ whole genome shotgun (WGS) entry which is preliminary data.</text>
</comment>
<dbReference type="EMBL" id="JAXQNO010000011">
    <property type="protein sequence ID" value="KAK4788257.1"/>
    <property type="molecule type" value="Genomic_DNA"/>
</dbReference>
<organism evidence="3 4">
    <name type="scientific">Trapa natans</name>
    <name type="common">Water chestnut</name>
    <dbReference type="NCBI Taxonomy" id="22666"/>
    <lineage>
        <taxon>Eukaryota</taxon>
        <taxon>Viridiplantae</taxon>
        <taxon>Streptophyta</taxon>
        <taxon>Embryophyta</taxon>
        <taxon>Tracheophyta</taxon>
        <taxon>Spermatophyta</taxon>
        <taxon>Magnoliopsida</taxon>
        <taxon>eudicotyledons</taxon>
        <taxon>Gunneridae</taxon>
        <taxon>Pentapetalae</taxon>
        <taxon>rosids</taxon>
        <taxon>malvids</taxon>
        <taxon>Myrtales</taxon>
        <taxon>Lythraceae</taxon>
        <taxon>Trapa</taxon>
    </lineage>
</organism>
<proteinExistence type="predicted"/>
<accession>A0AAN7LY16</accession>
<evidence type="ECO:0000256" key="1">
    <source>
        <dbReference type="SAM" id="MobiDB-lite"/>
    </source>
</evidence>
<feature type="compositionally biased region" description="Polar residues" evidence="1">
    <location>
        <begin position="35"/>
        <end position="47"/>
    </location>
</feature>
<gene>
    <name evidence="3" type="ORF">SAY86_019576</name>
</gene>